<dbReference type="STRING" id="556325.BHE16_07425"/>
<sequence length="582" mass="60923">METFTPVTDPVAGSVFISALVAVIPLLTFFVLLAVVKTRAHVAGLISLVVAIAVAIFAFHMPAQMAVMSGVMGGVFGAFPVFWIVVMAVWLYQVTVLSGRFEDLRRVFDVIGKGDVRIQSILIAFCFGGLLEALAGFGAPVAITATMLLALGIPPLRAAVVVLISNTAPVAFGAVAIPITTAGALTGLQADHIGAIVGRQSPLLAFFVPLLLVFLLDGKKGLKDCWPAALVIGASFGIAQFWCSNYFSYELTDVVAALVGIGAAVLLLRFWSPKNRAEARARICTHTSSLESQKVGSGVSGSSGASGTGASHSSDENRLTPVRTWLALFPYFLVIVIFGVAKLWTLGVNIPKALSATDVLVQWPLLHGSIVDAAGNAVSSTVYKFQWLSNPGTLLLITGIIVALVYSKYNGGGRYALNVGDAFAEIGRTLYRMRWAGLTIVSVLALAYVMNLSGQTVSIGTWLAGAGAFFAFLSPILGWLGTAVTGSDTSSNALFAKLQQTAGMNAGIDPNLLVAGNTSGGVVGKLISPQNLAIAATAVQLDGKEAVILRKVVGWSIAMLLVLCILVFLQSTPILGWMIPSP</sequence>
<reference evidence="10 11" key="1">
    <citation type="submission" date="2016-11" db="EMBL/GenBank/DDBJ databases">
        <title>Genome sequencing of Zhihengliuella aestuarii B18 antagonistic to Plasmodiophora brassicae.</title>
        <authorList>
            <person name="Luo Y."/>
        </authorList>
    </citation>
    <scope>NUCLEOTIDE SEQUENCE [LARGE SCALE GENOMIC DNA]</scope>
    <source>
        <strain evidence="10 11">B18</strain>
    </source>
</reference>
<keyword evidence="5 8" id="KW-0812">Transmembrane</keyword>
<dbReference type="RefSeq" id="WP_071894351.1">
    <property type="nucleotide sequence ID" value="NZ_CP018135.1"/>
</dbReference>
<evidence type="ECO:0000256" key="5">
    <source>
        <dbReference type="ARBA" id="ARBA00022692"/>
    </source>
</evidence>
<feature type="transmembrane region" description="Helical" evidence="8">
    <location>
        <begin position="254"/>
        <end position="272"/>
    </location>
</feature>
<dbReference type="KEGG" id="nae:BHE16_07425"/>
<keyword evidence="11" id="KW-1185">Reference proteome</keyword>
<comment type="function">
    <text evidence="8">Uptake of L-lactate across the membrane. Can also transport D-lactate and glycolate.</text>
</comment>
<evidence type="ECO:0000256" key="6">
    <source>
        <dbReference type="ARBA" id="ARBA00022989"/>
    </source>
</evidence>
<feature type="transmembrane region" description="Helical" evidence="8">
    <location>
        <begin position="42"/>
        <end position="63"/>
    </location>
</feature>
<evidence type="ECO:0000256" key="8">
    <source>
        <dbReference type="RuleBase" id="RU365092"/>
    </source>
</evidence>
<dbReference type="Pfam" id="PF02652">
    <property type="entry name" value="Lactate_perm"/>
    <property type="match status" value="1"/>
</dbReference>
<feature type="compositionally biased region" description="Gly residues" evidence="9">
    <location>
        <begin position="298"/>
        <end position="307"/>
    </location>
</feature>
<keyword evidence="6 8" id="KW-1133">Transmembrane helix</keyword>
<feature type="transmembrane region" description="Helical" evidence="8">
    <location>
        <begin position="118"/>
        <end position="137"/>
    </location>
</feature>
<comment type="similarity">
    <text evidence="2 8">Belongs to the lactate permease family.</text>
</comment>
<dbReference type="GO" id="GO:0005886">
    <property type="term" value="C:plasma membrane"/>
    <property type="evidence" value="ECO:0007669"/>
    <property type="project" value="UniProtKB-SubCell"/>
</dbReference>
<comment type="subcellular location">
    <subcellularLocation>
        <location evidence="1 8">Cell membrane</location>
        <topology evidence="1 8">Multi-pass membrane protein</topology>
    </subcellularLocation>
</comment>
<feature type="transmembrane region" description="Helical" evidence="8">
    <location>
        <begin position="552"/>
        <end position="579"/>
    </location>
</feature>
<dbReference type="PANTHER" id="PTHR30003">
    <property type="entry name" value="L-LACTATE PERMEASE"/>
    <property type="match status" value="1"/>
</dbReference>
<dbReference type="OrthoDB" id="9761056at2"/>
<dbReference type="EMBL" id="CP018135">
    <property type="protein sequence ID" value="APF40874.1"/>
    <property type="molecule type" value="Genomic_DNA"/>
</dbReference>
<accession>A0A1L2ZNB7</accession>
<feature type="transmembrane region" description="Helical" evidence="8">
    <location>
        <begin position="387"/>
        <end position="406"/>
    </location>
</feature>
<name>A0A1L2ZNB7_9MICC</name>
<keyword evidence="7 8" id="KW-0472">Membrane</keyword>
<feature type="transmembrane region" description="Helical" evidence="8">
    <location>
        <begin position="12"/>
        <end position="35"/>
    </location>
</feature>
<evidence type="ECO:0000256" key="3">
    <source>
        <dbReference type="ARBA" id="ARBA00022448"/>
    </source>
</evidence>
<dbReference type="PANTHER" id="PTHR30003:SF0">
    <property type="entry name" value="GLYCOLATE PERMEASE GLCA-RELATED"/>
    <property type="match status" value="1"/>
</dbReference>
<proteinExistence type="inferred from homology"/>
<evidence type="ECO:0000256" key="4">
    <source>
        <dbReference type="ARBA" id="ARBA00022475"/>
    </source>
</evidence>
<dbReference type="NCBIfam" id="TIGR00795">
    <property type="entry name" value="lctP"/>
    <property type="match status" value="1"/>
</dbReference>
<dbReference type="Proteomes" id="UP000183530">
    <property type="component" value="Chromosome"/>
</dbReference>
<evidence type="ECO:0000256" key="1">
    <source>
        <dbReference type="ARBA" id="ARBA00004651"/>
    </source>
</evidence>
<feature type="transmembrane region" description="Helical" evidence="8">
    <location>
        <begin position="325"/>
        <end position="344"/>
    </location>
</feature>
<dbReference type="PRINTS" id="PR00173">
    <property type="entry name" value="EDTRNSPORT"/>
</dbReference>
<evidence type="ECO:0000313" key="11">
    <source>
        <dbReference type="Proteomes" id="UP000183530"/>
    </source>
</evidence>
<feature type="transmembrane region" description="Helical" evidence="8">
    <location>
        <begin position="459"/>
        <end position="480"/>
    </location>
</feature>
<keyword evidence="3 8" id="KW-0813">Transport</keyword>
<feature type="transmembrane region" description="Helical" evidence="8">
    <location>
        <begin position="435"/>
        <end position="453"/>
    </location>
</feature>
<organism evidence="10 11">
    <name type="scientific">Neomicrococcus aestuarii</name>
    <dbReference type="NCBI Taxonomy" id="556325"/>
    <lineage>
        <taxon>Bacteria</taxon>
        <taxon>Bacillati</taxon>
        <taxon>Actinomycetota</taxon>
        <taxon>Actinomycetes</taxon>
        <taxon>Micrococcales</taxon>
        <taxon>Micrococcaceae</taxon>
        <taxon>Neomicrococcus</taxon>
    </lineage>
</organism>
<protein>
    <recommendedName>
        <fullName evidence="8">L-lactate permease</fullName>
    </recommendedName>
</protein>
<feature type="transmembrane region" description="Helical" evidence="8">
    <location>
        <begin position="196"/>
        <end position="216"/>
    </location>
</feature>
<evidence type="ECO:0000256" key="2">
    <source>
        <dbReference type="ARBA" id="ARBA00010100"/>
    </source>
</evidence>
<keyword evidence="4 8" id="KW-1003">Cell membrane</keyword>
<dbReference type="InterPro" id="IPR003804">
    <property type="entry name" value="Lactate_perm"/>
</dbReference>
<evidence type="ECO:0000256" key="7">
    <source>
        <dbReference type="ARBA" id="ARBA00023136"/>
    </source>
</evidence>
<dbReference type="GO" id="GO:0015129">
    <property type="term" value="F:lactate transmembrane transporter activity"/>
    <property type="evidence" value="ECO:0007669"/>
    <property type="project" value="UniProtKB-UniRule"/>
</dbReference>
<dbReference type="GO" id="GO:0015295">
    <property type="term" value="F:solute:proton symporter activity"/>
    <property type="evidence" value="ECO:0007669"/>
    <property type="project" value="TreeGrafter"/>
</dbReference>
<feature type="transmembrane region" description="Helical" evidence="8">
    <location>
        <begin position="75"/>
        <end position="97"/>
    </location>
</feature>
<evidence type="ECO:0000313" key="10">
    <source>
        <dbReference type="EMBL" id="APF40874.1"/>
    </source>
</evidence>
<gene>
    <name evidence="10" type="ORF">BHE16_07425</name>
</gene>
<dbReference type="AlphaFoldDB" id="A0A1L2ZNB7"/>
<evidence type="ECO:0000256" key="9">
    <source>
        <dbReference type="SAM" id="MobiDB-lite"/>
    </source>
</evidence>
<feature type="region of interest" description="Disordered" evidence="9">
    <location>
        <begin position="293"/>
        <end position="316"/>
    </location>
</feature>